<dbReference type="Proteomes" id="UP000653493">
    <property type="component" value="Unassembled WGS sequence"/>
</dbReference>
<reference evidence="2" key="1">
    <citation type="journal article" date="2014" name="Int. J. Syst. Evol. Microbiol.">
        <title>Complete genome sequence of Corynebacterium casei LMG S-19264T (=DSM 44701T), isolated from a smear-ripened cheese.</title>
        <authorList>
            <consortium name="US DOE Joint Genome Institute (JGI-PGF)"/>
            <person name="Walter F."/>
            <person name="Albersmeier A."/>
            <person name="Kalinowski J."/>
            <person name="Ruckert C."/>
        </authorList>
    </citation>
    <scope>NUCLEOTIDE SEQUENCE</scope>
    <source>
        <strain evidence="2">JCM 4234</strain>
    </source>
</reference>
<reference evidence="2" key="2">
    <citation type="submission" date="2020-09" db="EMBL/GenBank/DDBJ databases">
        <authorList>
            <person name="Sun Q."/>
            <person name="Ohkuma M."/>
        </authorList>
    </citation>
    <scope>NUCLEOTIDE SEQUENCE</scope>
    <source>
        <strain evidence="2">JCM 4234</strain>
    </source>
</reference>
<name>A0A918GW32_STRGD</name>
<protein>
    <submittedName>
        <fullName evidence="2">Uncharacterized protein</fullName>
    </submittedName>
</protein>
<evidence type="ECO:0000256" key="1">
    <source>
        <dbReference type="SAM" id="MobiDB-lite"/>
    </source>
</evidence>
<feature type="region of interest" description="Disordered" evidence="1">
    <location>
        <begin position="100"/>
        <end position="120"/>
    </location>
</feature>
<proteinExistence type="predicted"/>
<comment type="caution">
    <text evidence="2">The sequence shown here is derived from an EMBL/GenBank/DDBJ whole genome shotgun (WGS) entry which is preliminary data.</text>
</comment>
<dbReference type="AlphaFoldDB" id="A0A918GW32"/>
<sequence>MDRPFHPAPPPSHRPRPAPPGSAGPRLRIPERLPATLGYDAVGLPREHGEHIMDRLPRVGCVFADDRRWWWIVPAGSQIGVVWPPGTTYAVGARVADPSWTPARRPGAGQARPGLIHAPRTGSPYTPPIPLYLLTCRLSGSPPCWRLDATG</sequence>
<accession>A0A918GW32</accession>
<keyword evidence="3" id="KW-1185">Reference proteome</keyword>
<feature type="region of interest" description="Disordered" evidence="1">
    <location>
        <begin position="1"/>
        <end position="28"/>
    </location>
</feature>
<dbReference type="EMBL" id="BMSL01000035">
    <property type="protein sequence ID" value="GGS67508.1"/>
    <property type="molecule type" value="Genomic_DNA"/>
</dbReference>
<feature type="compositionally biased region" description="Pro residues" evidence="1">
    <location>
        <begin position="1"/>
        <end position="22"/>
    </location>
</feature>
<evidence type="ECO:0000313" key="2">
    <source>
        <dbReference type="EMBL" id="GGS67508.1"/>
    </source>
</evidence>
<organism evidence="2 3">
    <name type="scientific">Streptomyces griseoviridis</name>
    <dbReference type="NCBI Taxonomy" id="45398"/>
    <lineage>
        <taxon>Bacteria</taxon>
        <taxon>Bacillati</taxon>
        <taxon>Actinomycetota</taxon>
        <taxon>Actinomycetes</taxon>
        <taxon>Kitasatosporales</taxon>
        <taxon>Streptomycetaceae</taxon>
        <taxon>Streptomyces</taxon>
    </lineage>
</organism>
<gene>
    <name evidence="2" type="ORF">GCM10010238_65270</name>
</gene>
<evidence type="ECO:0000313" key="3">
    <source>
        <dbReference type="Proteomes" id="UP000653493"/>
    </source>
</evidence>